<evidence type="ECO:0000313" key="14">
    <source>
        <dbReference type="EMBL" id="KRX09741.1"/>
    </source>
</evidence>
<feature type="transmembrane region" description="Helical" evidence="11">
    <location>
        <begin position="771"/>
        <end position="792"/>
    </location>
</feature>
<feature type="active site" evidence="8">
    <location>
        <position position="147"/>
    </location>
</feature>
<dbReference type="Pfam" id="PF00530">
    <property type="entry name" value="SRCR"/>
    <property type="match status" value="1"/>
</dbReference>
<keyword evidence="3 9" id="KW-0479">Metal-binding</keyword>
<dbReference type="Pfam" id="PF01457">
    <property type="entry name" value="Peptidase_M8"/>
    <property type="match status" value="1"/>
</dbReference>
<dbReference type="GO" id="GO:0046872">
    <property type="term" value="F:metal ion binding"/>
    <property type="evidence" value="ECO:0007669"/>
    <property type="project" value="UniProtKB-KW"/>
</dbReference>
<dbReference type="GO" id="GO:0004222">
    <property type="term" value="F:metalloendopeptidase activity"/>
    <property type="evidence" value="ECO:0007669"/>
    <property type="project" value="InterPro"/>
</dbReference>
<evidence type="ECO:0000259" key="12">
    <source>
        <dbReference type="PROSITE" id="PS50026"/>
    </source>
</evidence>
<evidence type="ECO:0000256" key="3">
    <source>
        <dbReference type="ARBA" id="ARBA00022723"/>
    </source>
</evidence>
<dbReference type="Proteomes" id="UP000054937">
    <property type="component" value="Unassembled WGS sequence"/>
</dbReference>
<protein>
    <submittedName>
        <fullName evidence="14">Speract/scavenger receptor-related protein</fullName>
    </submittedName>
</protein>
<accession>A0A0V0R5G3</accession>
<evidence type="ECO:0000256" key="10">
    <source>
        <dbReference type="PROSITE-ProRule" id="PRU00076"/>
    </source>
</evidence>
<dbReference type="SUPFAM" id="SSF56487">
    <property type="entry name" value="SRCR-like"/>
    <property type="match status" value="1"/>
</dbReference>
<dbReference type="AlphaFoldDB" id="A0A0V0R5G3"/>
<feature type="domain" description="SRCR" evidence="13">
    <location>
        <begin position="647"/>
        <end position="751"/>
    </location>
</feature>
<keyword evidence="14" id="KW-0675">Receptor</keyword>
<dbReference type="EMBL" id="LDAU01000044">
    <property type="protein sequence ID" value="KRX09741.1"/>
    <property type="molecule type" value="Genomic_DNA"/>
</dbReference>
<evidence type="ECO:0000256" key="4">
    <source>
        <dbReference type="ARBA" id="ARBA00022801"/>
    </source>
</evidence>
<evidence type="ECO:0000256" key="6">
    <source>
        <dbReference type="ARBA" id="ARBA00023049"/>
    </source>
</evidence>
<keyword evidence="7 10" id="KW-1015">Disulfide bond</keyword>
<comment type="cofactor">
    <cofactor evidence="9">
        <name>Zn(2+)</name>
        <dbReference type="ChEBI" id="CHEBI:29105"/>
    </cofactor>
    <text evidence="9">Binds 1 zinc ion per subunit.</text>
</comment>
<evidence type="ECO:0000256" key="11">
    <source>
        <dbReference type="SAM" id="Phobius"/>
    </source>
</evidence>
<dbReference type="InterPro" id="IPR000742">
    <property type="entry name" value="EGF"/>
</dbReference>
<dbReference type="InterPro" id="IPR001577">
    <property type="entry name" value="Peptidase_M8"/>
</dbReference>
<keyword evidence="15" id="KW-1185">Reference proteome</keyword>
<dbReference type="SMART" id="SM00202">
    <property type="entry name" value="SR"/>
    <property type="match status" value="1"/>
</dbReference>
<dbReference type="GO" id="GO:0006508">
    <property type="term" value="P:proteolysis"/>
    <property type="evidence" value="ECO:0007669"/>
    <property type="project" value="UniProtKB-KW"/>
</dbReference>
<keyword evidence="5 9" id="KW-0862">Zinc</keyword>
<evidence type="ECO:0000259" key="13">
    <source>
        <dbReference type="PROSITE" id="PS50287"/>
    </source>
</evidence>
<keyword evidence="4" id="KW-0378">Hydrolase</keyword>
<dbReference type="PANTHER" id="PTHR10942:SF0">
    <property type="entry name" value="LEISHMANOLYSIN-LIKE PEPTIDASE"/>
    <property type="match status" value="1"/>
</dbReference>
<evidence type="ECO:0000256" key="1">
    <source>
        <dbReference type="ARBA" id="ARBA00005860"/>
    </source>
</evidence>
<dbReference type="InterPro" id="IPR009030">
    <property type="entry name" value="Growth_fac_rcpt_cys_sf"/>
</dbReference>
<comment type="caution">
    <text evidence="10">Lacks conserved residue(s) required for the propagation of feature annotation.</text>
</comment>
<dbReference type="PROSITE" id="PS00022">
    <property type="entry name" value="EGF_1"/>
    <property type="match status" value="1"/>
</dbReference>
<dbReference type="Gene3D" id="2.10.220.10">
    <property type="entry name" value="Hormone Receptor, Insulin-like Growth Factor Receptor 1, Chain A, domain 2"/>
    <property type="match status" value="1"/>
</dbReference>
<dbReference type="InParanoid" id="A0A0V0R5G3"/>
<dbReference type="PROSITE" id="PS50026">
    <property type="entry name" value="EGF_3"/>
    <property type="match status" value="1"/>
</dbReference>
<dbReference type="GO" id="GO:0016020">
    <property type="term" value="C:membrane"/>
    <property type="evidence" value="ECO:0007669"/>
    <property type="project" value="InterPro"/>
</dbReference>
<comment type="similarity">
    <text evidence="1">Belongs to the peptidase M8 family.</text>
</comment>
<dbReference type="PROSITE" id="PS50287">
    <property type="entry name" value="SRCR_2"/>
    <property type="match status" value="2"/>
</dbReference>
<feature type="disulfide bond" evidence="10">
    <location>
        <begin position="445"/>
        <end position="454"/>
    </location>
</feature>
<evidence type="ECO:0000256" key="8">
    <source>
        <dbReference type="PIRSR" id="PIRSR601577-1"/>
    </source>
</evidence>
<sequence length="823" mass="91156">MSGATQQQRITFDLTASSATANLASSNPDLYDHLNDVLSVCALYFNNLIGIADGDLQEPIIYTAQEPEEFSIPSDDKTTGVYNTDTHIYVHYLEDETQSFVANAASKQDQGGNGRPLFGQININGYYFVYDGTNSRFEYNLETVLHELFHVFGLSGSNKLTSGVDYDEVDGVKQIKMPSVVAYAQEYYDDATITYVPFENEGGSGSKGAHWERMAMQNELMTASVIYSDAAISKFTLAFLNDLGIYETINYDMAEESMQWGRGRGEDFLTNTDCGNDQYNEYTKTQQTDQCDFYHFGYGQSTVDTFTNGCYVIKMYSNGDCTNPNLLSGDSDYTYEVNGINSKCFMSSIQSNNSPYKCYQYYCDTSNNLYVQFMSEGKQVAYLKCENDGDVLDAPSGMSGTLTCPADISQFCNFPIPCKNYCSGKGYCLRRDYDSDGLLDSKCHCIDGYAGEDCSVQCSTGQYALVNKNNCVNDCSANGYDITDEDNHVCYYSSCDSSCYSNNQICDGPSSGDCTDCDDGKYYYNQECVYSCPDDYVSLDGKSCTSCPNNSCLSYDEVKIKNKQAQISYNDEYRNICPSLFGENDAYVFCKSAGFKTFKSYSTSDSCSDSSSGYWVSGVSCQGNENNIDECDKTITGSCSSGGCVNIECTNDSVADYDILTVKDTYMLIFHEKSYGSICYGSYANYELSSICKSMGKGNYKSNFKTKCSENIKVTNLSCESSSDGIGDCDSNISEDNLTCESNQCIFVECKEDESISDLLDSLTDKIDGSYIILGFFLLISIIFMLSTMCAAKKISQKGEFRILSNGQKEPTEVSNDLVRSDR</sequence>
<keyword evidence="11" id="KW-0812">Transmembrane</keyword>
<organism evidence="14 15">
    <name type="scientific">Pseudocohnilembus persalinus</name>
    <name type="common">Ciliate</name>
    <dbReference type="NCBI Taxonomy" id="266149"/>
    <lineage>
        <taxon>Eukaryota</taxon>
        <taxon>Sar</taxon>
        <taxon>Alveolata</taxon>
        <taxon>Ciliophora</taxon>
        <taxon>Intramacronucleata</taxon>
        <taxon>Oligohymenophorea</taxon>
        <taxon>Scuticociliatia</taxon>
        <taxon>Philasterida</taxon>
        <taxon>Pseudocohnilembidae</taxon>
        <taxon>Pseudocohnilembus</taxon>
    </lineage>
</organism>
<comment type="caution">
    <text evidence="14">The sequence shown here is derived from an EMBL/GenBank/DDBJ whole genome shotgun (WGS) entry which is preliminary data.</text>
</comment>
<dbReference type="Gene3D" id="3.10.170.20">
    <property type="match status" value="1"/>
</dbReference>
<evidence type="ECO:0000313" key="15">
    <source>
        <dbReference type="Proteomes" id="UP000054937"/>
    </source>
</evidence>
<feature type="binding site" evidence="9">
    <location>
        <position position="146"/>
    </location>
    <ligand>
        <name>Zn(2+)</name>
        <dbReference type="ChEBI" id="CHEBI:29105"/>
        <note>catalytic</note>
    </ligand>
</feature>
<dbReference type="GO" id="GO:0005737">
    <property type="term" value="C:cytoplasm"/>
    <property type="evidence" value="ECO:0007669"/>
    <property type="project" value="TreeGrafter"/>
</dbReference>
<feature type="domain" description="EGF-like" evidence="12">
    <location>
        <begin position="414"/>
        <end position="455"/>
    </location>
</feature>
<dbReference type="Gene3D" id="3.10.250.10">
    <property type="entry name" value="SRCR-like domain"/>
    <property type="match status" value="2"/>
</dbReference>
<name>A0A0V0R5G3_PSEPJ</name>
<keyword evidence="2" id="KW-0645">Protease</keyword>
<dbReference type="SUPFAM" id="SSF57184">
    <property type="entry name" value="Growth factor receptor domain"/>
    <property type="match status" value="1"/>
</dbReference>
<dbReference type="InterPro" id="IPR036772">
    <property type="entry name" value="SRCR-like_dom_sf"/>
</dbReference>
<feature type="domain" description="SRCR" evidence="13">
    <location>
        <begin position="537"/>
        <end position="650"/>
    </location>
</feature>
<dbReference type="InterPro" id="IPR006212">
    <property type="entry name" value="Furin_repeat"/>
</dbReference>
<dbReference type="SUPFAM" id="SSF55486">
    <property type="entry name" value="Metalloproteases ('zincins'), catalytic domain"/>
    <property type="match status" value="1"/>
</dbReference>
<feature type="binding site" evidence="9">
    <location>
        <position position="210"/>
    </location>
    <ligand>
        <name>Zn(2+)</name>
        <dbReference type="ChEBI" id="CHEBI:29105"/>
        <note>catalytic</note>
    </ligand>
</feature>
<dbReference type="PANTHER" id="PTHR10942">
    <property type="entry name" value="LEISHMANOLYSIN-LIKE PEPTIDASE"/>
    <property type="match status" value="1"/>
</dbReference>
<dbReference type="GO" id="GO:0007155">
    <property type="term" value="P:cell adhesion"/>
    <property type="evidence" value="ECO:0007669"/>
    <property type="project" value="InterPro"/>
</dbReference>
<dbReference type="Gene3D" id="3.90.132.10">
    <property type="entry name" value="Leishmanolysin , domain 2"/>
    <property type="match status" value="1"/>
</dbReference>
<keyword evidence="11" id="KW-0472">Membrane</keyword>
<keyword evidence="11" id="KW-1133">Transmembrane helix</keyword>
<keyword evidence="10" id="KW-0245">EGF-like domain</keyword>
<proteinExistence type="inferred from homology"/>
<gene>
    <name evidence="14" type="ORF">PPERSA_02613</name>
</gene>
<feature type="binding site" evidence="9">
    <location>
        <position position="150"/>
    </location>
    <ligand>
        <name>Zn(2+)</name>
        <dbReference type="ChEBI" id="CHEBI:29105"/>
        <note>catalytic</note>
    </ligand>
</feature>
<evidence type="ECO:0000256" key="7">
    <source>
        <dbReference type="ARBA" id="ARBA00023157"/>
    </source>
</evidence>
<evidence type="ECO:0000256" key="5">
    <source>
        <dbReference type="ARBA" id="ARBA00022833"/>
    </source>
</evidence>
<dbReference type="CDD" id="cd00064">
    <property type="entry name" value="FU"/>
    <property type="match status" value="1"/>
</dbReference>
<reference evidence="14 15" key="1">
    <citation type="journal article" date="2015" name="Sci. Rep.">
        <title>Genome of the facultative scuticociliatosis pathogen Pseudocohnilembus persalinus provides insight into its virulence through horizontal gene transfer.</title>
        <authorList>
            <person name="Xiong J."/>
            <person name="Wang G."/>
            <person name="Cheng J."/>
            <person name="Tian M."/>
            <person name="Pan X."/>
            <person name="Warren A."/>
            <person name="Jiang C."/>
            <person name="Yuan D."/>
            <person name="Miao W."/>
        </authorList>
    </citation>
    <scope>NUCLEOTIDE SEQUENCE [LARGE SCALE GENOMIC DNA]</scope>
    <source>
        <strain evidence="14">36N120E</strain>
    </source>
</reference>
<dbReference type="OrthoDB" id="527990at2759"/>
<keyword evidence="6 9" id="KW-0482">Metalloprotease</keyword>
<evidence type="ECO:0000256" key="2">
    <source>
        <dbReference type="ARBA" id="ARBA00022670"/>
    </source>
</evidence>
<feature type="disulfide bond" evidence="10">
    <location>
        <begin position="418"/>
        <end position="428"/>
    </location>
</feature>
<evidence type="ECO:0000256" key="9">
    <source>
        <dbReference type="PIRSR" id="PIRSR601577-2"/>
    </source>
</evidence>
<dbReference type="InterPro" id="IPR001190">
    <property type="entry name" value="SRCR"/>
</dbReference>